<dbReference type="PROSITE" id="PS51417">
    <property type="entry name" value="ARF"/>
    <property type="match status" value="1"/>
</dbReference>
<protein>
    <submittedName>
        <fullName evidence="6">ADP-ribosylation factor-like protein 4A</fullName>
    </submittedName>
</protein>
<dbReference type="SUPFAM" id="SSF52540">
    <property type="entry name" value="P-loop containing nucleoside triphosphate hydrolases"/>
    <property type="match status" value="1"/>
</dbReference>
<dbReference type="GO" id="GO:0003924">
    <property type="term" value="F:GTPase activity"/>
    <property type="evidence" value="ECO:0007669"/>
    <property type="project" value="InterPro"/>
</dbReference>
<dbReference type="AlphaFoldDB" id="A0A9Q1C1M2"/>
<dbReference type="FunFam" id="3.40.50.300:FF:000412">
    <property type="entry name" value="ADP-ribosylation factor 1"/>
    <property type="match status" value="1"/>
</dbReference>
<gene>
    <name evidence="6" type="ORF">HOLleu_17621</name>
</gene>
<dbReference type="SMART" id="SM00175">
    <property type="entry name" value="RAB"/>
    <property type="match status" value="1"/>
</dbReference>
<keyword evidence="5" id="KW-0460">Magnesium</keyword>
<dbReference type="Pfam" id="PF00025">
    <property type="entry name" value="Arf"/>
    <property type="match status" value="1"/>
</dbReference>
<accession>A0A9Q1C1M2</accession>
<evidence type="ECO:0000313" key="7">
    <source>
        <dbReference type="Proteomes" id="UP001152320"/>
    </source>
</evidence>
<feature type="binding site" evidence="5">
    <location>
        <position position="43"/>
    </location>
    <ligand>
        <name>Mg(2+)</name>
        <dbReference type="ChEBI" id="CHEBI:18420"/>
    </ligand>
</feature>
<dbReference type="GO" id="GO:0030010">
    <property type="term" value="P:establishment of cell polarity"/>
    <property type="evidence" value="ECO:0007669"/>
    <property type="project" value="UniProtKB-ARBA"/>
</dbReference>
<dbReference type="Gene3D" id="3.40.50.300">
    <property type="entry name" value="P-loop containing nucleotide triphosphate hydrolases"/>
    <property type="match status" value="1"/>
</dbReference>
<dbReference type="Proteomes" id="UP001152320">
    <property type="component" value="Chromosome 8"/>
</dbReference>
<dbReference type="SMART" id="SM00177">
    <property type="entry name" value="ARF"/>
    <property type="match status" value="1"/>
</dbReference>
<dbReference type="EMBL" id="JAIZAY010000008">
    <property type="protein sequence ID" value="KAJ8036947.1"/>
    <property type="molecule type" value="Genomic_DNA"/>
</dbReference>
<evidence type="ECO:0000256" key="3">
    <source>
        <dbReference type="ARBA" id="ARBA00023134"/>
    </source>
</evidence>
<comment type="similarity">
    <text evidence="1">Belongs to the small GTPase superfamily. Arf family.</text>
</comment>
<keyword evidence="5" id="KW-0479">Metal-binding</keyword>
<feature type="binding site" evidence="5">
    <location>
        <position position="60"/>
    </location>
    <ligand>
        <name>Mg(2+)</name>
        <dbReference type="ChEBI" id="CHEBI:18420"/>
    </ligand>
</feature>
<evidence type="ECO:0000256" key="4">
    <source>
        <dbReference type="PIRSR" id="PIRSR606689-1"/>
    </source>
</evidence>
<dbReference type="OrthoDB" id="2011769at2759"/>
<feature type="binding site" evidence="4">
    <location>
        <position position="87"/>
    </location>
    <ligand>
        <name>GTP</name>
        <dbReference type="ChEBI" id="CHEBI:37565"/>
    </ligand>
</feature>
<dbReference type="PANTHER" id="PTHR11711">
    <property type="entry name" value="ADP RIBOSYLATION FACTOR-RELATED"/>
    <property type="match status" value="1"/>
</dbReference>
<dbReference type="GO" id="GO:0046872">
    <property type="term" value="F:metal ion binding"/>
    <property type="evidence" value="ECO:0007669"/>
    <property type="project" value="UniProtKB-KW"/>
</dbReference>
<comment type="caution">
    <text evidence="6">The sequence shown here is derived from an EMBL/GenBank/DDBJ whole genome shotgun (WGS) entry which is preliminary data.</text>
</comment>
<reference evidence="6" key="1">
    <citation type="submission" date="2021-10" db="EMBL/GenBank/DDBJ databases">
        <title>Tropical sea cucumber genome reveals ecological adaptation and Cuvierian tubules defense mechanism.</title>
        <authorList>
            <person name="Chen T."/>
        </authorList>
    </citation>
    <scope>NUCLEOTIDE SEQUENCE</scope>
    <source>
        <strain evidence="6">Nanhai2018</strain>
        <tissue evidence="6">Muscle</tissue>
    </source>
</reference>
<organism evidence="6 7">
    <name type="scientific">Holothuria leucospilota</name>
    <name type="common">Black long sea cucumber</name>
    <name type="synonym">Mertensiothuria leucospilota</name>
    <dbReference type="NCBI Taxonomy" id="206669"/>
    <lineage>
        <taxon>Eukaryota</taxon>
        <taxon>Metazoa</taxon>
        <taxon>Echinodermata</taxon>
        <taxon>Eleutherozoa</taxon>
        <taxon>Echinozoa</taxon>
        <taxon>Holothuroidea</taxon>
        <taxon>Aspidochirotacea</taxon>
        <taxon>Aspidochirotida</taxon>
        <taxon>Holothuriidae</taxon>
        <taxon>Holothuria</taxon>
    </lineage>
</organism>
<keyword evidence="2 4" id="KW-0547">Nucleotide-binding</keyword>
<dbReference type="PROSITE" id="PS51419">
    <property type="entry name" value="RAB"/>
    <property type="match status" value="1"/>
</dbReference>
<feature type="binding site" evidence="4">
    <location>
        <begin position="36"/>
        <end position="43"/>
    </location>
    <ligand>
        <name>GTP</name>
        <dbReference type="ChEBI" id="CHEBI:37565"/>
    </ligand>
</feature>
<keyword evidence="7" id="KW-1185">Reference proteome</keyword>
<feature type="binding site" evidence="4">
    <location>
        <begin position="144"/>
        <end position="147"/>
    </location>
    <ligand>
        <name>GTP</name>
        <dbReference type="ChEBI" id="CHEBI:37565"/>
    </ligand>
</feature>
<dbReference type="NCBIfam" id="TIGR00231">
    <property type="entry name" value="small_GTP"/>
    <property type="match status" value="1"/>
</dbReference>
<dbReference type="InterPro" id="IPR006689">
    <property type="entry name" value="Small_GTPase_ARF/SAR"/>
</dbReference>
<evidence type="ECO:0000256" key="1">
    <source>
        <dbReference type="ARBA" id="ARBA00010290"/>
    </source>
</evidence>
<sequence length="327" mass="36942">MKRGGILRTVSDLGNEISYQAKGLLPSNTHQIAIIGLDQSGKTTLLYRLHLNEFIHTVTTIGFNSEKVKSTFGKSKGQSFQFWDAGGQEKLRPLWKSYTRASDAIVYVVDSSEDQDRIEEAKCELYKVARTEENKDIPILVIANKQDLREAMPVAKLEESLGIAGVRGHRHHCEVIGVCAITGEGLEDVLDLLHDMAEKRKKLAKQQKKKGRVNFKCDGLAFEMEDRSSVFSNPWATEEPKTQALSSIIRSAKGYGYQIFKDDEEEKVMEEQLKGTSPSLQLIDRLQQRASKMKEFKSLSSSIQRRLMDKETRDITHTSMLGMQLLC</sequence>
<name>A0A9Q1C1M2_HOLLE</name>
<evidence type="ECO:0000256" key="5">
    <source>
        <dbReference type="PIRSR" id="PIRSR606689-2"/>
    </source>
</evidence>
<dbReference type="InterPro" id="IPR027417">
    <property type="entry name" value="P-loop_NTPase"/>
</dbReference>
<dbReference type="InterPro" id="IPR024156">
    <property type="entry name" value="Small_GTPase_ARF"/>
</dbReference>
<dbReference type="PRINTS" id="PR00449">
    <property type="entry name" value="RASTRNSFRMNG"/>
</dbReference>
<dbReference type="InterPro" id="IPR005225">
    <property type="entry name" value="Small_GTP-bd"/>
</dbReference>
<dbReference type="SMART" id="SM00173">
    <property type="entry name" value="RAS"/>
    <property type="match status" value="1"/>
</dbReference>
<dbReference type="GO" id="GO:0005525">
    <property type="term" value="F:GTP binding"/>
    <property type="evidence" value="ECO:0007669"/>
    <property type="project" value="UniProtKB-KW"/>
</dbReference>
<dbReference type="SMART" id="SM00178">
    <property type="entry name" value="SAR"/>
    <property type="match status" value="1"/>
</dbReference>
<evidence type="ECO:0000256" key="2">
    <source>
        <dbReference type="ARBA" id="ARBA00022741"/>
    </source>
</evidence>
<proteinExistence type="inferred from homology"/>
<evidence type="ECO:0000313" key="6">
    <source>
        <dbReference type="EMBL" id="KAJ8036947.1"/>
    </source>
</evidence>
<keyword evidence="3 4" id="KW-0342">GTP-binding</keyword>